<dbReference type="Proteomes" id="UP000192320">
    <property type="component" value="Unassembled WGS sequence"/>
</dbReference>
<keyword evidence="2" id="KW-1185">Reference proteome</keyword>
<accession>A0A7I7R897</accession>
<evidence type="ECO:0000313" key="2">
    <source>
        <dbReference type="Proteomes" id="UP000192320"/>
    </source>
</evidence>
<name>A0A7I7R897_9MYCO</name>
<reference evidence="1 2" key="1">
    <citation type="submission" date="2017-02" db="EMBL/GenBank/DDBJ databases">
        <title>The new phylogeny of genus Mycobacterium.</title>
        <authorList>
            <person name="Tortoli E."/>
            <person name="Trovato A."/>
            <person name="Cirillo D.M."/>
        </authorList>
    </citation>
    <scope>NUCLEOTIDE SEQUENCE [LARGE SCALE GENOMIC DNA]</scope>
    <source>
        <strain evidence="1 2">DSM 45633</strain>
    </source>
</reference>
<dbReference type="EMBL" id="MVHZ01000001">
    <property type="protein sequence ID" value="ORB04618.1"/>
    <property type="molecule type" value="Genomic_DNA"/>
</dbReference>
<evidence type="ECO:0000313" key="1">
    <source>
        <dbReference type="EMBL" id="ORB04618.1"/>
    </source>
</evidence>
<sequence>MFRGTGGVEGEDYVSLVCQAVSELVEEVHPEFPATMGGLPVGTAGSPSDPSMQRAVSTAFEDAKRIFLARHALNPNIGVVIGGYSAGAVAAALFRQWLLESYAENYCCSFSIGDPTRPSKGAFFAGAPAPGHGISTWRYGDVADWRHCWLSQKGDMYTSVPEGDTGLILGDFYDIISRLQLSDPLGTFGAILEKLPNILTHLGILGEGRNETSAPLNNLLDLITKALFQSPKQQQDLLGGLLSGNPDAWASIGLGNPKPLIFHSLTGLLDGEPDYLAAGINAAIVATKFAAAGTTPHTSYESTEVWPGQTYLGLAAQHVRDWASRFNQA</sequence>
<dbReference type="AlphaFoldDB" id="A0A7I7R897"/>
<organism evidence="1 2">
    <name type="scientific">Mycolicibacter minnesotensis</name>
    <dbReference type="NCBI Taxonomy" id="1118379"/>
    <lineage>
        <taxon>Bacteria</taxon>
        <taxon>Bacillati</taxon>
        <taxon>Actinomycetota</taxon>
        <taxon>Actinomycetes</taxon>
        <taxon>Mycobacteriales</taxon>
        <taxon>Mycobacteriaceae</taxon>
        <taxon>Mycolicibacter</taxon>
    </lineage>
</organism>
<protein>
    <submittedName>
        <fullName evidence="1">Uncharacterized protein</fullName>
    </submittedName>
</protein>
<comment type="caution">
    <text evidence="1">The sequence shown here is derived from an EMBL/GenBank/DDBJ whole genome shotgun (WGS) entry which is preliminary data.</text>
</comment>
<proteinExistence type="predicted"/>
<dbReference type="SUPFAM" id="SSF53474">
    <property type="entry name" value="alpha/beta-Hydrolases"/>
    <property type="match status" value="1"/>
</dbReference>
<dbReference type="Gene3D" id="3.40.50.1820">
    <property type="entry name" value="alpha/beta hydrolase"/>
    <property type="match status" value="1"/>
</dbReference>
<gene>
    <name evidence="1" type="ORF">BST33_00105</name>
</gene>
<dbReference type="InterPro" id="IPR029058">
    <property type="entry name" value="AB_hydrolase_fold"/>
</dbReference>